<dbReference type="PROSITE" id="PS50995">
    <property type="entry name" value="HTH_MARR_2"/>
    <property type="match status" value="1"/>
</dbReference>
<dbReference type="STRING" id="1917485.BOO69_13405"/>
<dbReference type="InterPro" id="IPR036390">
    <property type="entry name" value="WH_DNA-bd_sf"/>
</dbReference>
<reference evidence="2 3" key="1">
    <citation type="submission" date="2016-11" db="EMBL/GenBank/DDBJ databases">
        <title>Complete genome sequence of Sulfitobacter sp. AM1-D1, a toxic bacteria associated with marine dinoflagellate Alexandrium minutum in East China Sea.</title>
        <authorList>
            <person name="Yang Q."/>
            <person name="Zhang X."/>
            <person name="Tian X."/>
        </authorList>
    </citation>
    <scope>NUCLEOTIDE SEQUENCE [LARGE SCALE GENOMIC DNA]</scope>
    <source>
        <strain evidence="2 3">AM1-D1</strain>
    </source>
</reference>
<dbReference type="Proteomes" id="UP000181897">
    <property type="component" value="Chromosome"/>
</dbReference>
<feature type="domain" description="HTH marR-type" evidence="1">
    <location>
        <begin position="8"/>
        <end position="147"/>
    </location>
</feature>
<dbReference type="InterPro" id="IPR039422">
    <property type="entry name" value="MarR/SlyA-like"/>
</dbReference>
<protein>
    <submittedName>
        <fullName evidence="2">MarR family transcriptional regulator</fullName>
    </submittedName>
</protein>
<evidence type="ECO:0000259" key="1">
    <source>
        <dbReference type="PROSITE" id="PS50995"/>
    </source>
</evidence>
<proteinExistence type="predicted"/>
<name>A0A1J0WIY9_9RHOB</name>
<dbReference type="Pfam" id="PF12802">
    <property type="entry name" value="MarR_2"/>
    <property type="match status" value="1"/>
</dbReference>
<sequence length="154" mass="16724">MPHDTDTATVDPKVLFEVFKEIGIIEQLSRNQLEARLPDGLIGPHFAVLNHLVLRGDGAVPIDMARAFQVPKTSMTHTLKGLAAQGLVELRANPLDGRSKTVWLTPAGQALRDRTIERLLPELEALAGQVDVGALAGVLPVLVRLREVMDAARD</sequence>
<keyword evidence="3" id="KW-1185">Reference proteome</keyword>
<evidence type="ECO:0000313" key="2">
    <source>
        <dbReference type="EMBL" id="APE44282.1"/>
    </source>
</evidence>
<dbReference type="GO" id="GO:0006950">
    <property type="term" value="P:response to stress"/>
    <property type="evidence" value="ECO:0007669"/>
    <property type="project" value="TreeGrafter"/>
</dbReference>
<dbReference type="AlphaFoldDB" id="A0A1J0WIY9"/>
<dbReference type="PANTHER" id="PTHR33164">
    <property type="entry name" value="TRANSCRIPTIONAL REGULATOR, MARR FAMILY"/>
    <property type="match status" value="1"/>
</dbReference>
<dbReference type="GO" id="GO:0003700">
    <property type="term" value="F:DNA-binding transcription factor activity"/>
    <property type="evidence" value="ECO:0007669"/>
    <property type="project" value="InterPro"/>
</dbReference>
<gene>
    <name evidence="2" type="ORF">BOO69_13405</name>
</gene>
<dbReference type="SUPFAM" id="SSF46785">
    <property type="entry name" value="Winged helix' DNA-binding domain"/>
    <property type="match status" value="1"/>
</dbReference>
<dbReference type="InterPro" id="IPR036388">
    <property type="entry name" value="WH-like_DNA-bd_sf"/>
</dbReference>
<dbReference type="RefSeq" id="WP_071972625.1">
    <property type="nucleotide sequence ID" value="NZ_CP018076.1"/>
</dbReference>
<dbReference type="PANTHER" id="PTHR33164:SF43">
    <property type="entry name" value="HTH-TYPE TRANSCRIPTIONAL REPRESSOR YETL"/>
    <property type="match status" value="1"/>
</dbReference>
<dbReference type="Gene3D" id="1.10.10.10">
    <property type="entry name" value="Winged helix-like DNA-binding domain superfamily/Winged helix DNA-binding domain"/>
    <property type="match status" value="1"/>
</dbReference>
<accession>A0A1J0WIY9</accession>
<organism evidence="2 3">
    <name type="scientific">Sulfitobacter alexandrii</name>
    <dbReference type="NCBI Taxonomy" id="1917485"/>
    <lineage>
        <taxon>Bacteria</taxon>
        <taxon>Pseudomonadati</taxon>
        <taxon>Pseudomonadota</taxon>
        <taxon>Alphaproteobacteria</taxon>
        <taxon>Rhodobacterales</taxon>
        <taxon>Roseobacteraceae</taxon>
        <taxon>Sulfitobacter</taxon>
    </lineage>
</organism>
<dbReference type="KEGG" id="suam:BOO69_13405"/>
<dbReference type="SMART" id="SM00347">
    <property type="entry name" value="HTH_MARR"/>
    <property type="match status" value="1"/>
</dbReference>
<dbReference type="InterPro" id="IPR000835">
    <property type="entry name" value="HTH_MarR-typ"/>
</dbReference>
<evidence type="ECO:0000313" key="3">
    <source>
        <dbReference type="Proteomes" id="UP000181897"/>
    </source>
</evidence>
<dbReference type="EMBL" id="CP018076">
    <property type="protein sequence ID" value="APE44282.1"/>
    <property type="molecule type" value="Genomic_DNA"/>
</dbReference>